<dbReference type="AlphaFoldDB" id="A0A9W9DZY5"/>
<reference evidence="1" key="1">
    <citation type="submission" date="2022-08" db="EMBL/GenBank/DDBJ databases">
        <authorList>
            <consortium name="DOE Joint Genome Institute"/>
            <person name="Min B."/>
            <person name="Riley R."/>
            <person name="Sierra-Patev S."/>
            <person name="Naranjo-Ortiz M."/>
            <person name="Looney B."/>
            <person name="Konkel Z."/>
            <person name="Slot J.C."/>
            <person name="Sakamoto Y."/>
            <person name="Steenwyk J.L."/>
            <person name="Rokas A."/>
            <person name="Carro J."/>
            <person name="Camarero S."/>
            <person name="Ferreira P."/>
            <person name="Molpeceres G."/>
            <person name="Ruiz-Duenas F.J."/>
            <person name="Serrano A."/>
            <person name="Henrissat B."/>
            <person name="Drula E."/>
            <person name="Hughes K.W."/>
            <person name="Mata J.L."/>
            <person name="Ishikawa N.K."/>
            <person name="Vargas-Isla R."/>
            <person name="Ushijima S."/>
            <person name="Smith C.A."/>
            <person name="Ahrendt S."/>
            <person name="Andreopoulos W."/>
            <person name="He G."/>
            <person name="Labutti K."/>
            <person name="Lipzen A."/>
            <person name="Ng V."/>
            <person name="Sandor L."/>
            <person name="Barry K."/>
            <person name="Martinez A.T."/>
            <person name="Xiao Y."/>
            <person name="Gibbons J.G."/>
            <person name="Terashima K."/>
            <person name="Hibbett D.S."/>
            <person name="Grigoriev I.V."/>
        </authorList>
    </citation>
    <scope>NUCLEOTIDE SEQUENCE</scope>
    <source>
        <strain evidence="1">Sp2 HRB7682 ss15</strain>
    </source>
</reference>
<evidence type="ECO:0000313" key="2">
    <source>
        <dbReference type="Proteomes" id="UP001150238"/>
    </source>
</evidence>
<reference evidence="1" key="2">
    <citation type="journal article" date="2023" name="Proc. Natl. Acad. Sci. U.S.A.">
        <title>A global phylogenomic analysis of the shiitake genus Lentinula.</title>
        <authorList>
            <person name="Sierra-Patev S."/>
            <person name="Min B."/>
            <person name="Naranjo-Ortiz M."/>
            <person name="Looney B."/>
            <person name="Konkel Z."/>
            <person name="Slot J.C."/>
            <person name="Sakamoto Y."/>
            <person name="Steenwyk J.L."/>
            <person name="Rokas A."/>
            <person name="Carro J."/>
            <person name="Camarero S."/>
            <person name="Ferreira P."/>
            <person name="Molpeceres G."/>
            <person name="Ruiz-Duenas F.J."/>
            <person name="Serrano A."/>
            <person name="Henrissat B."/>
            <person name="Drula E."/>
            <person name="Hughes K.W."/>
            <person name="Mata J.L."/>
            <person name="Ishikawa N.K."/>
            <person name="Vargas-Isla R."/>
            <person name="Ushijima S."/>
            <person name="Smith C.A."/>
            <person name="Donoghue J."/>
            <person name="Ahrendt S."/>
            <person name="Andreopoulos W."/>
            <person name="He G."/>
            <person name="LaButti K."/>
            <person name="Lipzen A."/>
            <person name="Ng V."/>
            <person name="Riley R."/>
            <person name="Sandor L."/>
            <person name="Barry K."/>
            <person name="Martinez A.T."/>
            <person name="Xiao Y."/>
            <person name="Gibbons J.G."/>
            <person name="Terashima K."/>
            <person name="Grigoriev I.V."/>
            <person name="Hibbett D."/>
        </authorList>
    </citation>
    <scope>NUCLEOTIDE SEQUENCE</scope>
    <source>
        <strain evidence="1">Sp2 HRB7682 ss15</strain>
    </source>
</reference>
<protein>
    <submittedName>
        <fullName evidence="1">Uncharacterized protein</fullName>
    </submittedName>
</protein>
<proteinExistence type="predicted"/>
<dbReference type="Proteomes" id="UP001150238">
    <property type="component" value="Unassembled WGS sequence"/>
</dbReference>
<comment type="caution">
    <text evidence="1">The sequence shown here is derived from an EMBL/GenBank/DDBJ whole genome shotgun (WGS) entry which is preliminary data.</text>
</comment>
<sequence>MVILIEFSPSAKTIHLLDPYEPAQFLILLMVINVVHLARVLDLRTYDKTLPKDVAHAYGVGEVYANRLLEWLATNVRRHHVEEQGIEGANSSITTESVRGAIEEESFAETDWFREQWPKDDDEWDELWLTNAMQRWVDEAWDIVKDKNEKTPLMDAFKKELRLCRDTKLVEGLSKDVNLILEFDKKTEAWQMMGQSIYCK</sequence>
<gene>
    <name evidence="1" type="ORF">C8J55DRAFT_484933</name>
</gene>
<organism evidence="1 2">
    <name type="scientific">Lentinula lateritia</name>
    <dbReference type="NCBI Taxonomy" id="40482"/>
    <lineage>
        <taxon>Eukaryota</taxon>
        <taxon>Fungi</taxon>
        <taxon>Dikarya</taxon>
        <taxon>Basidiomycota</taxon>
        <taxon>Agaricomycotina</taxon>
        <taxon>Agaricomycetes</taxon>
        <taxon>Agaricomycetidae</taxon>
        <taxon>Agaricales</taxon>
        <taxon>Marasmiineae</taxon>
        <taxon>Omphalotaceae</taxon>
        <taxon>Lentinula</taxon>
    </lineage>
</organism>
<name>A0A9W9DZY5_9AGAR</name>
<accession>A0A9W9DZY5</accession>
<evidence type="ECO:0000313" key="1">
    <source>
        <dbReference type="EMBL" id="KAJ4493518.1"/>
    </source>
</evidence>
<dbReference type="EMBL" id="JANVFS010000003">
    <property type="protein sequence ID" value="KAJ4493518.1"/>
    <property type="molecule type" value="Genomic_DNA"/>
</dbReference>